<proteinExistence type="inferred from homology"/>
<dbReference type="Proteomes" id="UP001176940">
    <property type="component" value="Unassembled WGS sequence"/>
</dbReference>
<reference evidence="9" key="1">
    <citation type="submission" date="2023-07" db="EMBL/GenBank/DDBJ databases">
        <authorList>
            <person name="Stuckert A."/>
        </authorList>
    </citation>
    <scope>NUCLEOTIDE SEQUENCE</scope>
</reference>
<sequence>MAPAQQVRPVRLCCQCGRASHVPSGSHQNPTTDPRRGGCETVRRRRCGGGGGPYRGMVRTAIGIVQEEGVLKLWQGATPAVYRHVVYSGVRMVVYEQLRDSPLGKGTSDTLPAVVGGRIFTLFCASVFLSLVYDMGRMG</sequence>
<keyword evidence="3 5" id="KW-0812">Transmembrane</keyword>
<keyword evidence="6" id="KW-0813">Transport</keyword>
<evidence type="ECO:0000256" key="3">
    <source>
        <dbReference type="ARBA" id="ARBA00022692"/>
    </source>
</evidence>
<feature type="transmembrane region" description="Helical" evidence="8">
    <location>
        <begin position="111"/>
        <end position="133"/>
    </location>
</feature>
<keyword evidence="4 5" id="KW-0472">Membrane</keyword>
<gene>
    <name evidence="9" type="ORF">RIMI_LOCUS15078087</name>
</gene>
<dbReference type="InterPro" id="IPR023395">
    <property type="entry name" value="MCP_dom_sf"/>
</dbReference>
<comment type="similarity">
    <text evidence="2 6">Belongs to the mitochondrial carrier (TC 2.A.29) family.</text>
</comment>
<accession>A0ABN9M6X1</accession>
<feature type="compositionally biased region" description="Polar residues" evidence="7">
    <location>
        <begin position="23"/>
        <end position="32"/>
    </location>
</feature>
<name>A0ABN9M6X1_9NEOB</name>
<keyword evidence="10" id="KW-1185">Reference proteome</keyword>
<feature type="compositionally biased region" description="Basic and acidic residues" evidence="7">
    <location>
        <begin position="33"/>
        <end position="42"/>
    </location>
</feature>
<dbReference type="SUPFAM" id="SSF103506">
    <property type="entry name" value="Mitochondrial carrier"/>
    <property type="match status" value="1"/>
</dbReference>
<comment type="subcellular location">
    <subcellularLocation>
        <location evidence="1">Membrane</location>
        <topology evidence="1">Multi-pass membrane protein</topology>
    </subcellularLocation>
</comment>
<evidence type="ECO:0000256" key="5">
    <source>
        <dbReference type="PROSITE-ProRule" id="PRU00282"/>
    </source>
</evidence>
<feature type="repeat" description="Solcar" evidence="5">
    <location>
        <begin position="16"/>
        <end position="101"/>
    </location>
</feature>
<comment type="caution">
    <text evidence="9">The sequence shown here is derived from an EMBL/GenBank/DDBJ whole genome shotgun (WGS) entry which is preliminary data.</text>
</comment>
<evidence type="ECO:0000256" key="2">
    <source>
        <dbReference type="ARBA" id="ARBA00006375"/>
    </source>
</evidence>
<evidence type="ECO:0008006" key="11">
    <source>
        <dbReference type="Google" id="ProtNLM"/>
    </source>
</evidence>
<dbReference type="InterPro" id="IPR018108">
    <property type="entry name" value="MCP_transmembrane"/>
</dbReference>
<feature type="region of interest" description="Disordered" evidence="7">
    <location>
        <begin position="20"/>
        <end position="42"/>
    </location>
</feature>
<evidence type="ECO:0000256" key="6">
    <source>
        <dbReference type="RuleBase" id="RU000488"/>
    </source>
</evidence>
<keyword evidence="8" id="KW-1133">Transmembrane helix</keyword>
<evidence type="ECO:0000256" key="8">
    <source>
        <dbReference type="SAM" id="Phobius"/>
    </source>
</evidence>
<evidence type="ECO:0000256" key="1">
    <source>
        <dbReference type="ARBA" id="ARBA00004141"/>
    </source>
</evidence>
<evidence type="ECO:0000256" key="7">
    <source>
        <dbReference type="SAM" id="MobiDB-lite"/>
    </source>
</evidence>
<evidence type="ECO:0000313" key="10">
    <source>
        <dbReference type="Proteomes" id="UP001176940"/>
    </source>
</evidence>
<dbReference type="EMBL" id="CAUEEQ010039933">
    <property type="protein sequence ID" value="CAJ0955274.1"/>
    <property type="molecule type" value="Genomic_DNA"/>
</dbReference>
<protein>
    <recommendedName>
        <fullName evidence="11">ADP/ATP translocase</fullName>
    </recommendedName>
</protein>
<dbReference type="Pfam" id="PF00153">
    <property type="entry name" value="Mito_carr"/>
    <property type="match status" value="1"/>
</dbReference>
<dbReference type="PROSITE" id="PS50920">
    <property type="entry name" value="SOLCAR"/>
    <property type="match status" value="1"/>
</dbReference>
<dbReference type="Gene3D" id="1.50.40.10">
    <property type="entry name" value="Mitochondrial carrier domain"/>
    <property type="match status" value="1"/>
</dbReference>
<evidence type="ECO:0000313" key="9">
    <source>
        <dbReference type="EMBL" id="CAJ0955274.1"/>
    </source>
</evidence>
<evidence type="ECO:0000256" key="4">
    <source>
        <dbReference type="ARBA" id="ARBA00023136"/>
    </source>
</evidence>
<organism evidence="9 10">
    <name type="scientific">Ranitomeya imitator</name>
    <name type="common">mimic poison frog</name>
    <dbReference type="NCBI Taxonomy" id="111125"/>
    <lineage>
        <taxon>Eukaryota</taxon>
        <taxon>Metazoa</taxon>
        <taxon>Chordata</taxon>
        <taxon>Craniata</taxon>
        <taxon>Vertebrata</taxon>
        <taxon>Euteleostomi</taxon>
        <taxon>Amphibia</taxon>
        <taxon>Batrachia</taxon>
        <taxon>Anura</taxon>
        <taxon>Neobatrachia</taxon>
        <taxon>Hyloidea</taxon>
        <taxon>Dendrobatidae</taxon>
        <taxon>Dendrobatinae</taxon>
        <taxon>Ranitomeya</taxon>
    </lineage>
</organism>